<evidence type="ECO:0000256" key="1">
    <source>
        <dbReference type="SAM" id="MobiDB-lite"/>
    </source>
</evidence>
<reference evidence="3" key="1">
    <citation type="submission" date="2020-11" db="EMBL/GenBank/DDBJ databases">
        <authorList>
            <consortium name="DOE Joint Genome Institute"/>
            <person name="Ahrendt S."/>
            <person name="Riley R."/>
            <person name="Andreopoulos W."/>
            <person name="Labutti K."/>
            <person name="Pangilinan J."/>
            <person name="Ruiz-Duenas F.J."/>
            <person name="Barrasa J.M."/>
            <person name="Sanchez-Garcia M."/>
            <person name="Camarero S."/>
            <person name="Miyauchi S."/>
            <person name="Serrano A."/>
            <person name="Linde D."/>
            <person name="Babiker R."/>
            <person name="Drula E."/>
            <person name="Ayuso-Fernandez I."/>
            <person name="Pacheco R."/>
            <person name="Padilla G."/>
            <person name="Ferreira P."/>
            <person name="Barriuso J."/>
            <person name="Kellner H."/>
            <person name="Castanera R."/>
            <person name="Alfaro M."/>
            <person name="Ramirez L."/>
            <person name="Pisabarro A.G."/>
            <person name="Kuo A."/>
            <person name="Tritt A."/>
            <person name="Lipzen A."/>
            <person name="He G."/>
            <person name="Yan M."/>
            <person name="Ng V."/>
            <person name="Cullen D."/>
            <person name="Martin F."/>
            <person name="Rosso M.-N."/>
            <person name="Henrissat B."/>
            <person name="Hibbett D."/>
            <person name="Martinez A.T."/>
            <person name="Grigoriev I.V."/>
        </authorList>
    </citation>
    <scope>NUCLEOTIDE SEQUENCE</scope>
    <source>
        <strain evidence="3">CBS 506.95</strain>
    </source>
</reference>
<feature type="compositionally biased region" description="Basic and acidic residues" evidence="1">
    <location>
        <begin position="27"/>
        <end position="37"/>
    </location>
</feature>
<comment type="caution">
    <text evidence="3">The sequence shown here is derived from an EMBL/GenBank/DDBJ whole genome shotgun (WGS) entry which is preliminary data.</text>
</comment>
<feature type="region of interest" description="Disordered" evidence="1">
    <location>
        <begin position="20"/>
        <end position="68"/>
    </location>
</feature>
<dbReference type="AlphaFoldDB" id="A0A9P6JJT1"/>
<evidence type="ECO:0000313" key="3">
    <source>
        <dbReference type="EMBL" id="KAF9523576.1"/>
    </source>
</evidence>
<evidence type="ECO:0000259" key="2">
    <source>
        <dbReference type="Pfam" id="PF20149"/>
    </source>
</evidence>
<name>A0A9P6JJT1_9AGAR</name>
<gene>
    <name evidence="3" type="ORF">CPB83DRAFT_898694</name>
</gene>
<organism evidence="3 4">
    <name type="scientific">Crepidotus variabilis</name>
    <dbReference type="NCBI Taxonomy" id="179855"/>
    <lineage>
        <taxon>Eukaryota</taxon>
        <taxon>Fungi</taxon>
        <taxon>Dikarya</taxon>
        <taxon>Basidiomycota</taxon>
        <taxon>Agaricomycotina</taxon>
        <taxon>Agaricomycetes</taxon>
        <taxon>Agaricomycetidae</taxon>
        <taxon>Agaricales</taxon>
        <taxon>Agaricineae</taxon>
        <taxon>Crepidotaceae</taxon>
        <taxon>Crepidotus</taxon>
    </lineage>
</organism>
<evidence type="ECO:0000313" key="4">
    <source>
        <dbReference type="Proteomes" id="UP000807306"/>
    </source>
</evidence>
<sequence length="330" mass="37470">MPAPQDEERLLAAAKKQLRQASANKFTETDACDRSIEADEDEGEGVQQHVRATRNSKPSSGPKPKNQSYYPDMWKAAIGDGKILFAKIIALENAFPTKEADLSLASQCLASVITEFKDKGLVFEEGYNQTRTMDGIVFAEGTTYRGKLKKMASDHVVTYYADDLKTTKFYDNQQGHLADIAAKVERLVGAQTMFHKDGVDEHGKVNNFMHPCIRDLCIKFFYSKEHHGLAHHYPNEFKDIVPERAVALVTTAIRCALDEYKTGDRKKVDFTGDDYLKVYRMIIQMIEVVNSKPHRQAKWKECRRQWARAGWAKYAQDEVNDTIFSVDVSD</sequence>
<dbReference type="Proteomes" id="UP000807306">
    <property type="component" value="Unassembled WGS sequence"/>
</dbReference>
<dbReference type="EMBL" id="MU157915">
    <property type="protein sequence ID" value="KAF9523576.1"/>
    <property type="molecule type" value="Genomic_DNA"/>
</dbReference>
<proteinExistence type="predicted"/>
<dbReference type="Pfam" id="PF20149">
    <property type="entry name" value="DUF6532"/>
    <property type="match status" value="1"/>
</dbReference>
<feature type="domain" description="DUF6532" evidence="2">
    <location>
        <begin position="84"/>
        <end position="287"/>
    </location>
</feature>
<dbReference type="InterPro" id="IPR045341">
    <property type="entry name" value="DUF6532"/>
</dbReference>
<protein>
    <recommendedName>
        <fullName evidence="2">DUF6532 domain-containing protein</fullName>
    </recommendedName>
</protein>
<feature type="compositionally biased region" description="Polar residues" evidence="1">
    <location>
        <begin position="53"/>
        <end position="68"/>
    </location>
</feature>
<dbReference type="OrthoDB" id="3070412at2759"/>
<accession>A0A9P6JJT1</accession>
<keyword evidence="4" id="KW-1185">Reference proteome</keyword>